<evidence type="ECO:0000313" key="5">
    <source>
        <dbReference type="Proteomes" id="UP000285712"/>
    </source>
</evidence>
<dbReference type="EMBL" id="QUTG01007736">
    <property type="protein sequence ID" value="RHY82065.1"/>
    <property type="molecule type" value="Genomic_DNA"/>
</dbReference>
<protein>
    <recommendedName>
        <fullName evidence="1">Tyrosinase copper-binding domain-containing protein</fullName>
    </recommendedName>
</protein>
<reference evidence="4 5" key="1">
    <citation type="submission" date="2018-08" db="EMBL/GenBank/DDBJ databases">
        <title>Aphanomyces genome sequencing and annotation.</title>
        <authorList>
            <person name="Minardi D."/>
            <person name="Oidtmann B."/>
            <person name="Van Der Giezen M."/>
            <person name="Studholme D.J."/>
        </authorList>
    </citation>
    <scope>NUCLEOTIDE SEQUENCE [LARGE SCALE GENOMIC DNA]</scope>
    <source>
        <strain evidence="3 4">Da</strain>
        <strain evidence="2 5">Sv</strain>
    </source>
</reference>
<dbReference type="AlphaFoldDB" id="A0A418CLC3"/>
<dbReference type="Pfam" id="PF00264">
    <property type="entry name" value="Tyrosinase"/>
    <property type="match status" value="1"/>
</dbReference>
<evidence type="ECO:0000313" key="3">
    <source>
        <dbReference type="EMBL" id="RHZ03382.1"/>
    </source>
</evidence>
<sequence>MQLGHHHRFVAVHQHPPNEYEAHSCMLVYWHRRFLWGYENMLRSLGDDFQCITIPFWDYTAASSNYLDPNIPCASMAECNPVLPDYGASSSINVDSNSSTFILGGSTTAAGETVNADYCVRDPDQPATRSFCQSEDAFQTNTCLGYEARAMPYSRGRQQPEGSRFVYRCIPRGDWTAAQVTTDMTLVSISNQVFAPTMSVFTQNIMYKVHRT</sequence>
<dbReference type="VEuPathDB" id="FungiDB:H257_16153"/>
<feature type="domain" description="Tyrosinase copper-binding" evidence="1">
    <location>
        <begin position="7"/>
        <end position="105"/>
    </location>
</feature>
<gene>
    <name evidence="2" type="ORF">DYB35_012006</name>
    <name evidence="3" type="ORF">DYB37_007801</name>
</gene>
<dbReference type="GO" id="GO:0016491">
    <property type="term" value="F:oxidoreductase activity"/>
    <property type="evidence" value="ECO:0007669"/>
    <property type="project" value="InterPro"/>
</dbReference>
<proteinExistence type="predicted"/>
<comment type="caution">
    <text evidence="2">The sequence shown here is derived from an EMBL/GenBank/DDBJ whole genome shotgun (WGS) entry which is preliminary data.</text>
</comment>
<name>A0A418CLC3_APHAT</name>
<organism evidence="2 5">
    <name type="scientific">Aphanomyces astaci</name>
    <name type="common">Crayfish plague agent</name>
    <dbReference type="NCBI Taxonomy" id="112090"/>
    <lineage>
        <taxon>Eukaryota</taxon>
        <taxon>Sar</taxon>
        <taxon>Stramenopiles</taxon>
        <taxon>Oomycota</taxon>
        <taxon>Saprolegniomycetes</taxon>
        <taxon>Saprolegniales</taxon>
        <taxon>Verrucalvaceae</taxon>
        <taxon>Aphanomyces</taxon>
    </lineage>
</organism>
<dbReference type="EMBL" id="QUTH01008008">
    <property type="protein sequence ID" value="RHZ03382.1"/>
    <property type="molecule type" value="Genomic_DNA"/>
</dbReference>
<evidence type="ECO:0000313" key="4">
    <source>
        <dbReference type="Proteomes" id="UP000285430"/>
    </source>
</evidence>
<dbReference type="InterPro" id="IPR008922">
    <property type="entry name" value="Di-copper_centre_dom_sf"/>
</dbReference>
<dbReference type="InterPro" id="IPR002227">
    <property type="entry name" value="Tyrosinase_Cu-bd"/>
</dbReference>
<accession>A0A418CLC3</accession>
<dbReference type="SUPFAM" id="SSF48056">
    <property type="entry name" value="Di-copper centre-containing domain"/>
    <property type="match status" value="1"/>
</dbReference>
<dbReference type="Proteomes" id="UP000285430">
    <property type="component" value="Unassembled WGS sequence"/>
</dbReference>
<evidence type="ECO:0000259" key="1">
    <source>
        <dbReference type="Pfam" id="PF00264"/>
    </source>
</evidence>
<dbReference type="Gene3D" id="1.10.1280.10">
    <property type="entry name" value="Di-copper center containing domain from catechol oxidase"/>
    <property type="match status" value="1"/>
</dbReference>
<evidence type="ECO:0000313" key="2">
    <source>
        <dbReference type="EMBL" id="RHY82065.1"/>
    </source>
</evidence>
<dbReference type="Proteomes" id="UP000285712">
    <property type="component" value="Unassembled WGS sequence"/>
</dbReference>